<evidence type="ECO:0000256" key="8">
    <source>
        <dbReference type="ARBA" id="ARBA00023034"/>
    </source>
</evidence>
<dbReference type="AlphaFoldDB" id="A0A444UWU8"/>
<dbReference type="Proteomes" id="UP000289886">
    <property type="component" value="Unassembled WGS sequence"/>
</dbReference>
<feature type="region of interest" description="Disordered" evidence="11">
    <location>
        <begin position="203"/>
        <end position="230"/>
    </location>
</feature>
<evidence type="ECO:0000256" key="5">
    <source>
        <dbReference type="ARBA" id="ARBA00022692"/>
    </source>
</evidence>
<evidence type="ECO:0000256" key="2">
    <source>
        <dbReference type="ARBA" id="ARBA00008661"/>
    </source>
</evidence>
<dbReference type="EMBL" id="SCEB01005917">
    <property type="protein sequence ID" value="RXM92645.1"/>
    <property type="molecule type" value="Genomic_DNA"/>
</dbReference>
<keyword evidence="4 13" id="KW-0808">Transferase</keyword>
<evidence type="ECO:0000256" key="9">
    <source>
        <dbReference type="ARBA" id="ARBA00023136"/>
    </source>
</evidence>
<dbReference type="EC" id="2.4.1.-" evidence="10"/>
<evidence type="ECO:0000256" key="10">
    <source>
        <dbReference type="RuleBase" id="RU363063"/>
    </source>
</evidence>
<keyword evidence="12" id="KW-0732">Signal</keyword>
<feature type="chain" id="PRO_5019022302" description="Hexosyltransferase" evidence="12">
    <location>
        <begin position="19"/>
        <end position="406"/>
    </location>
</feature>
<comment type="caution">
    <text evidence="13">The sequence shown here is derived from an EMBL/GenBank/DDBJ whole genome shotgun (WGS) entry which is preliminary data.</text>
</comment>
<evidence type="ECO:0000256" key="1">
    <source>
        <dbReference type="ARBA" id="ARBA00004323"/>
    </source>
</evidence>
<keyword evidence="14" id="KW-1185">Reference proteome</keyword>
<dbReference type="OrthoDB" id="2139606at2759"/>
<accession>A0A444UWU8</accession>
<dbReference type="PANTHER" id="PTHR11214:SF378">
    <property type="entry name" value="BETA-1,3-GALACTOSYLTRANSFERASE 4"/>
    <property type="match status" value="1"/>
</dbReference>
<keyword evidence="3 10" id="KW-0328">Glycosyltransferase</keyword>
<feature type="signal peptide" evidence="12">
    <location>
        <begin position="1"/>
        <end position="18"/>
    </location>
</feature>
<dbReference type="Pfam" id="PF01762">
    <property type="entry name" value="Galactosyl_T"/>
    <property type="match status" value="2"/>
</dbReference>
<evidence type="ECO:0000256" key="4">
    <source>
        <dbReference type="ARBA" id="ARBA00022679"/>
    </source>
</evidence>
<evidence type="ECO:0000256" key="6">
    <source>
        <dbReference type="ARBA" id="ARBA00022968"/>
    </source>
</evidence>
<keyword evidence="6" id="KW-0735">Signal-anchor</keyword>
<organism evidence="13 14">
    <name type="scientific">Acipenser ruthenus</name>
    <name type="common">Sterlet sturgeon</name>
    <dbReference type="NCBI Taxonomy" id="7906"/>
    <lineage>
        <taxon>Eukaryota</taxon>
        <taxon>Metazoa</taxon>
        <taxon>Chordata</taxon>
        <taxon>Craniata</taxon>
        <taxon>Vertebrata</taxon>
        <taxon>Euteleostomi</taxon>
        <taxon>Actinopterygii</taxon>
        <taxon>Chondrostei</taxon>
        <taxon>Acipenseriformes</taxon>
        <taxon>Acipenseridae</taxon>
        <taxon>Acipenser</taxon>
    </lineage>
</organism>
<keyword evidence="5" id="KW-0812">Transmembrane</keyword>
<name>A0A444UWU8_ACIRT</name>
<protein>
    <recommendedName>
        <fullName evidence="10">Hexosyltransferase</fullName>
        <ecNumber evidence="10">2.4.1.-</ecNumber>
    </recommendedName>
</protein>
<comment type="subcellular location">
    <subcellularLocation>
        <location evidence="1 10">Golgi apparatus membrane</location>
        <topology evidence="1 10">Single-pass type II membrane protein</topology>
    </subcellularLocation>
</comment>
<reference evidence="13 14" key="1">
    <citation type="submission" date="2019-01" db="EMBL/GenBank/DDBJ databases">
        <title>Draft Genome and Complete Hox-Cluster Characterization of the Sterlet Sturgeon (Acipenser ruthenus).</title>
        <authorList>
            <person name="Wei Q."/>
        </authorList>
    </citation>
    <scope>NUCLEOTIDE SEQUENCE [LARGE SCALE GENOMIC DNA]</scope>
    <source>
        <strain evidence="13">WHYD16114868_AA</strain>
        <tissue evidence="13">Blood</tissue>
    </source>
</reference>
<dbReference type="GO" id="GO:0006493">
    <property type="term" value="P:protein O-linked glycosylation"/>
    <property type="evidence" value="ECO:0007669"/>
    <property type="project" value="TreeGrafter"/>
</dbReference>
<dbReference type="PANTHER" id="PTHR11214">
    <property type="entry name" value="BETA-1,3-N-ACETYLGLUCOSAMINYLTRANSFERASE"/>
    <property type="match status" value="1"/>
</dbReference>
<dbReference type="GO" id="GO:0000139">
    <property type="term" value="C:Golgi membrane"/>
    <property type="evidence" value="ECO:0007669"/>
    <property type="project" value="UniProtKB-SubCell"/>
</dbReference>
<feature type="compositionally biased region" description="Basic and acidic residues" evidence="11">
    <location>
        <begin position="215"/>
        <end position="230"/>
    </location>
</feature>
<dbReference type="InterPro" id="IPR002659">
    <property type="entry name" value="Glyco_trans_31"/>
</dbReference>
<dbReference type="Gene3D" id="3.90.550.50">
    <property type="match status" value="1"/>
</dbReference>
<evidence type="ECO:0000313" key="13">
    <source>
        <dbReference type="EMBL" id="RXM92645.1"/>
    </source>
</evidence>
<gene>
    <name evidence="13" type="ORF">EOD39_19916</name>
</gene>
<keyword evidence="9" id="KW-0472">Membrane</keyword>
<dbReference type="PROSITE" id="PS51257">
    <property type="entry name" value="PROKAR_LIPOPROTEIN"/>
    <property type="match status" value="1"/>
</dbReference>
<proteinExistence type="inferred from homology"/>
<keyword evidence="7" id="KW-1133">Transmembrane helix</keyword>
<evidence type="ECO:0000256" key="12">
    <source>
        <dbReference type="SAM" id="SignalP"/>
    </source>
</evidence>
<evidence type="ECO:0000256" key="7">
    <source>
        <dbReference type="ARBA" id="ARBA00022989"/>
    </source>
</evidence>
<evidence type="ECO:0000256" key="11">
    <source>
        <dbReference type="SAM" id="MobiDB-lite"/>
    </source>
</evidence>
<evidence type="ECO:0000256" key="3">
    <source>
        <dbReference type="ARBA" id="ARBA00022676"/>
    </source>
</evidence>
<sequence>MRLRRWVWIVLLLTAVLSCLLSVDHIEGWWMSWGVWGGALSAEARTRALAALRREQEALSTRLEDFYLLPNERSCAPTAPFLLSLVTSAPPNAEARHAIRQTWGSLTSVGGRAVRTLFLLGIPDTPAQRQALASEAERHGDIVQGNFRDSYANLTLKTLSLLRWTARYCPRAAFITKVDDDVMLNYEVLLPYLERLRSNEEKGEGEWGETVGNGSREEKKGGKSEGNVKGEERWEWERNRGWSGQWADWRGSWFSGPDLYLGRVHRGAVPIRDPRSKSFVSHRVYPQDRFPQYCSGTAYVLSSSAARKLYLTSYLTPPCPLEDVFVGLSARGAGLRPSHCGLFSGGPRIPFGRCCYGSLIAAHHVTAEQQHQYWGELRGGPPCSWITGRAALGFCKLRVLLRDTET</sequence>
<dbReference type="GO" id="GO:0016758">
    <property type="term" value="F:hexosyltransferase activity"/>
    <property type="evidence" value="ECO:0007669"/>
    <property type="project" value="InterPro"/>
</dbReference>
<keyword evidence="8 10" id="KW-0333">Golgi apparatus</keyword>
<evidence type="ECO:0000313" key="14">
    <source>
        <dbReference type="Proteomes" id="UP000289886"/>
    </source>
</evidence>
<comment type="similarity">
    <text evidence="2 10">Belongs to the glycosyltransferase 31 family.</text>
</comment>